<dbReference type="Pfam" id="PF24035">
    <property type="entry name" value="DUF7344"/>
    <property type="match status" value="1"/>
</dbReference>
<dbReference type="EMBL" id="FOIS01000001">
    <property type="protein sequence ID" value="SEV89276.1"/>
    <property type="molecule type" value="Genomic_DNA"/>
</dbReference>
<protein>
    <recommendedName>
        <fullName evidence="2">DUF7344 domain-containing protein</fullName>
    </recommendedName>
</protein>
<dbReference type="AlphaFoldDB" id="A0A1I0MMS2"/>
<dbReference type="InterPro" id="IPR055768">
    <property type="entry name" value="DUF7344"/>
</dbReference>
<feature type="region of interest" description="Disordered" evidence="1">
    <location>
        <begin position="110"/>
        <end position="141"/>
    </location>
</feature>
<name>A0A1I0MMS2_9EURY</name>
<proteinExistence type="predicted"/>
<accession>A0A1I0MMS2</accession>
<dbReference type="RefSeq" id="WP_074854635.1">
    <property type="nucleotide sequence ID" value="NZ_FOIS01000001.1"/>
</dbReference>
<dbReference type="InterPro" id="IPR036388">
    <property type="entry name" value="WH-like_DNA-bd_sf"/>
</dbReference>
<evidence type="ECO:0000259" key="2">
    <source>
        <dbReference type="Pfam" id="PF24035"/>
    </source>
</evidence>
<dbReference type="eggNOG" id="arCOG03828">
    <property type="taxonomic scope" value="Archaea"/>
</dbReference>
<organism evidence="3 4">
    <name type="scientific">Natrinema salifodinae</name>
    <dbReference type="NCBI Taxonomy" id="1202768"/>
    <lineage>
        <taxon>Archaea</taxon>
        <taxon>Methanobacteriati</taxon>
        <taxon>Methanobacteriota</taxon>
        <taxon>Stenosarchaea group</taxon>
        <taxon>Halobacteria</taxon>
        <taxon>Halobacteriales</taxon>
        <taxon>Natrialbaceae</taxon>
        <taxon>Natrinema</taxon>
    </lineage>
</organism>
<evidence type="ECO:0000256" key="1">
    <source>
        <dbReference type="SAM" id="MobiDB-lite"/>
    </source>
</evidence>
<keyword evidence="4" id="KW-1185">Reference proteome</keyword>
<evidence type="ECO:0000313" key="3">
    <source>
        <dbReference type="EMBL" id="SEV89276.1"/>
    </source>
</evidence>
<evidence type="ECO:0000313" key="4">
    <source>
        <dbReference type="Proteomes" id="UP000183275"/>
    </source>
</evidence>
<dbReference type="OrthoDB" id="247722at2157"/>
<sequence length="141" mass="16024">MNTGVDAPSPDLDTLYDLLSAARRRYVLYYFLKYDQATVDELGQRIAAREHEGSIEGESAELVEAVTVSLIHKHVPRLADHGLVTYDRRNDEIGVGERFEAIRETVERARKDEEVEPIEIDSDAPRSFRYSDPVTEPTSDE</sequence>
<feature type="domain" description="DUF7344" evidence="2">
    <location>
        <begin position="16"/>
        <end position="93"/>
    </location>
</feature>
<dbReference type="Proteomes" id="UP000183275">
    <property type="component" value="Unassembled WGS sequence"/>
</dbReference>
<gene>
    <name evidence="3" type="ORF">SAMN05216285_1133</name>
</gene>
<dbReference type="Gene3D" id="1.10.10.10">
    <property type="entry name" value="Winged helix-like DNA-binding domain superfamily/Winged helix DNA-binding domain"/>
    <property type="match status" value="1"/>
</dbReference>
<reference evidence="4" key="1">
    <citation type="submission" date="2016-10" db="EMBL/GenBank/DDBJ databases">
        <authorList>
            <person name="Varghese N."/>
        </authorList>
    </citation>
    <scope>NUCLEOTIDE SEQUENCE [LARGE SCALE GENOMIC DNA]</scope>
    <source>
        <strain evidence="4">CGMCC 1.12284</strain>
    </source>
</reference>